<gene>
    <name evidence="8" type="ORF">LPT13_07330</name>
</gene>
<evidence type="ECO:0000256" key="6">
    <source>
        <dbReference type="SAM" id="Phobius"/>
    </source>
</evidence>
<keyword evidence="5 6" id="KW-0472">Membrane</keyword>
<feature type="transmembrane region" description="Helical" evidence="6">
    <location>
        <begin position="118"/>
        <end position="135"/>
    </location>
</feature>
<evidence type="ECO:0000313" key="8">
    <source>
        <dbReference type="EMBL" id="MCI2242161.1"/>
    </source>
</evidence>
<evidence type="ECO:0000256" key="3">
    <source>
        <dbReference type="ARBA" id="ARBA00022692"/>
    </source>
</evidence>
<feature type="transmembrane region" description="Helical" evidence="6">
    <location>
        <begin position="177"/>
        <end position="196"/>
    </location>
</feature>
<feature type="domain" description="Major facilitator superfamily (MFS) profile" evidence="7">
    <location>
        <begin position="23"/>
        <end position="403"/>
    </location>
</feature>
<feature type="transmembrane region" description="Helical" evidence="6">
    <location>
        <begin position="357"/>
        <end position="374"/>
    </location>
</feature>
<keyword evidence="2" id="KW-0813">Transport</keyword>
<accession>A0ABS9WIV3</accession>
<dbReference type="RefSeq" id="WP_242165100.1">
    <property type="nucleotide sequence ID" value="NZ_JAJMLW010000002.1"/>
</dbReference>
<sequence>MEDDRGRDGWLAAPQPRLGAPGLAGLLILANALIPFSLDIYTPSVPMMPAYFGTTEALVNLTILGFFLFFAVGLLVFGPVSDRVGRKPVLVGGILAYIAGSALCAVAPTIYVLIGARVVQALGAGAVNAVSMALVKDCFAPARRGTMLALIQVLTVVGPVLAPLLGGVIIQLASWRAIFWALAALGGLCLAAALLFRESLPADERTNDGVLRSLRGLGRVARQRKFMLILAAASLFNLPFMAYIAVGSYVYVDLFGETQQVYTYFFAATAGFSTLGPVLHLRFGRGASPWRLTYLLLAACAALGAAMLAVGGRSVWAFAALMMLFAAASATVRPYTTNLLLGLCRGDTGAASSMINFLNTAAGVVGMALIMLPFPDYVTGIGAILLVSMLAGLPLWAIACRAR</sequence>
<feature type="transmembrane region" description="Helical" evidence="6">
    <location>
        <begin position="316"/>
        <end position="336"/>
    </location>
</feature>
<dbReference type="EMBL" id="JAJMLW010000002">
    <property type="protein sequence ID" value="MCI2242161.1"/>
    <property type="molecule type" value="Genomic_DNA"/>
</dbReference>
<dbReference type="Proteomes" id="UP001430755">
    <property type="component" value="Unassembled WGS sequence"/>
</dbReference>
<keyword evidence="3 6" id="KW-0812">Transmembrane</keyword>
<dbReference type="PROSITE" id="PS50850">
    <property type="entry name" value="MFS"/>
    <property type="match status" value="1"/>
</dbReference>
<protein>
    <submittedName>
        <fullName evidence="8">MFS transporter</fullName>
    </submittedName>
</protein>
<feature type="transmembrane region" description="Helical" evidence="6">
    <location>
        <begin position="261"/>
        <end position="280"/>
    </location>
</feature>
<dbReference type="PANTHER" id="PTHR23502:SF132">
    <property type="entry name" value="POLYAMINE TRANSPORTER 2-RELATED"/>
    <property type="match status" value="1"/>
</dbReference>
<dbReference type="InterPro" id="IPR036259">
    <property type="entry name" value="MFS_trans_sf"/>
</dbReference>
<reference evidence="8" key="1">
    <citation type="submission" date="2021-11" db="EMBL/GenBank/DDBJ databases">
        <title>A Novel Adlercreutzia Species, isolated from a Allomyrina dichotoma larva feces.</title>
        <authorList>
            <person name="Suh M.K."/>
        </authorList>
    </citation>
    <scope>NUCLEOTIDE SEQUENCE</scope>
    <source>
        <strain evidence="8">JBNU-10</strain>
    </source>
</reference>
<name>A0ABS9WIV3_9ACTN</name>
<evidence type="ECO:0000256" key="5">
    <source>
        <dbReference type="ARBA" id="ARBA00023136"/>
    </source>
</evidence>
<dbReference type="PANTHER" id="PTHR23502">
    <property type="entry name" value="MAJOR FACILITATOR SUPERFAMILY"/>
    <property type="match status" value="1"/>
</dbReference>
<evidence type="ECO:0000256" key="2">
    <source>
        <dbReference type="ARBA" id="ARBA00022448"/>
    </source>
</evidence>
<dbReference type="InterPro" id="IPR011701">
    <property type="entry name" value="MFS"/>
</dbReference>
<keyword evidence="9" id="KW-1185">Reference proteome</keyword>
<dbReference type="Pfam" id="PF07690">
    <property type="entry name" value="MFS_1"/>
    <property type="match status" value="1"/>
</dbReference>
<proteinExistence type="predicted"/>
<feature type="transmembrane region" description="Helical" evidence="6">
    <location>
        <begin position="292"/>
        <end position="310"/>
    </location>
</feature>
<evidence type="ECO:0000313" key="9">
    <source>
        <dbReference type="Proteomes" id="UP001430755"/>
    </source>
</evidence>
<feature type="transmembrane region" description="Helical" evidence="6">
    <location>
        <begin position="58"/>
        <end position="77"/>
    </location>
</feature>
<feature type="transmembrane region" description="Helical" evidence="6">
    <location>
        <begin position="89"/>
        <end position="112"/>
    </location>
</feature>
<feature type="transmembrane region" description="Helical" evidence="6">
    <location>
        <begin position="226"/>
        <end position="249"/>
    </location>
</feature>
<organism evidence="8 9">
    <name type="scientific">Adlercreutzia faecimuris</name>
    <dbReference type="NCBI Taxonomy" id="2897341"/>
    <lineage>
        <taxon>Bacteria</taxon>
        <taxon>Bacillati</taxon>
        <taxon>Actinomycetota</taxon>
        <taxon>Coriobacteriia</taxon>
        <taxon>Eggerthellales</taxon>
        <taxon>Eggerthellaceae</taxon>
        <taxon>Adlercreutzia</taxon>
    </lineage>
</organism>
<comment type="subcellular location">
    <subcellularLocation>
        <location evidence="1">Cell membrane</location>
        <topology evidence="1">Multi-pass membrane protein</topology>
    </subcellularLocation>
</comment>
<dbReference type="Gene3D" id="1.20.1720.10">
    <property type="entry name" value="Multidrug resistance protein D"/>
    <property type="match status" value="1"/>
</dbReference>
<dbReference type="SUPFAM" id="SSF103473">
    <property type="entry name" value="MFS general substrate transporter"/>
    <property type="match status" value="1"/>
</dbReference>
<keyword evidence="4 6" id="KW-1133">Transmembrane helix</keyword>
<feature type="transmembrane region" description="Helical" evidence="6">
    <location>
        <begin position="147"/>
        <end position="171"/>
    </location>
</feature>
<evidence type="ECO:0000259" key="7">
    <source>
        <dbReference type="PROSITE" id="PS50850"/>
    </source>
</evidence>
<comment type="caution">
    <text evidence="8">The sequence shown here is derived from an EMBL/GenBank/DDBJ whole genome shotgun (WGS) entry which is preliminary data.</text>
</comment>
<feature type="transmembrane region" description="Helical" evidence="6">
    <location>
        <begin position="380"/>
        <end position="399"/>
    </location>
</feature>
<dbReference type="InterPro" id="IPR020846">
    <property type="entry name" value="MFS_dom"/>
</dbReference>
<evidence type="ECO:0000256" key="1">
    <source>
        <dbReference type="ARBA" id="ARBA00004651"/>
    </source>
</evidence>
<feature type="transmembrane region" description="Helical" evidence="6">
    <location>
        <begin position="20"/>
        <end position="38"/>
    </location>
</feature>
<evidence type="ECO:0000256" key="4">
    <source>
        <dbReference type="ARBA" id="ARBA00022989"/>
    </source>
</evidence>